<dbReference type="PANTHER" id="PTHR10795">
    <property type="entry name" value="PROPROTEIN CONVERTASE SUBTILISIN/KEXIN"/>
    <property type="match status" value="1"/>
</dbReference>
<evidence type="ECO:0000256" key="11">
    <source>
        <dbReference type="SAM" id="SignalP"/>
    </source>
</evidence>
<dbReference type="InterPro" id="IPR041469">
    <property type="entry name" value="Subtilisin-like_FN3"/>
</dbReference>
<evidence type="ECO:0000259" key="12">
    <source>
        <dbReference type="Pfam" id="PF00082"/>
    </source>
</evidence>
<dbReference type="CDD" id="cd04852">
    <property type="entry name" value="Peptidases_S8_3"/>
    <property type="match status" value="1"/>
</dbReference>
<dbReference type="Pfam" id="PF00082">
    <property type="entry name" value="Peptidase_S8"/>
    <property type="match status" value="1"/>
</dbReference>
<feature type="active site" description="Charge relay system" evidence="8 9">
    <location>
        <position position="540"/>
    </location>
</feature>
<keyword evidence="3 9" id="KW-0645">Protease</keyword>
<evidence type="ECO:0000256" key="1">
    <source>
        <dbReference type="ARBA" id="ARBA00004613"/>
    </source>
</evidence>
<dbReference type="PROSITE" id="PS00137">
    <property type="entry name" value="SUBTILASE_HIS"/>
    <property type="match status" value="1"/>
</dbReference>
<keyword evidence="7" id="KW-0325">Glycoprotein</keyword>
<dbReference type="InterPro" id="IPR045051">
    <property type="entry name" value="SBT"/>
</dbReference>
<keyword evidence="6 9" id="KW-0720">Serine protease</keyword>
<dbReference type="InterPro" id="IPR000209">
    <property type="entry name" value="Peptidase_S8/S53_dom"/>
</dbReference>
<dbReference type="Gene3D" id="2.60.40.2310">
    <property type="match status" value="1"/>
</dbReference>
<dbReference type="EMBL" id="LR746276">
    <property type="protein sequence ID" value="CAA7406484.1"/>
    <property type="molecule type" value="Genomic_DNA"/>
</dbReference>
<dbReference type="InterPro" id="IPR034197">
    <property type="entry name" value="Peptidases_S8_3"/>
</dbReference>
<dbReference type="Pfam" id="PF02225">
    <property type="entry name" value="PA"/>
    <property type="match status" value="1"/>
</dbReference>
<dbReference type="AlphaFoldDB" id="A0A7I8LB26"/>
<name>A0A7I8LB26_SPIIN</name>
<dbReference type="InterPro" id="IPR036852">
    <property type="entry name" value="Peptidase_S8/S53_dom_sf"/>
</dbReference>
<comment type="subcellular location">
    <subcellularLocation>
        <location evidence="1">Secreted</location>
    </subcellularLocation>
</comment>
<dbReference type="InterPro" id="IPR023828">
    <property type="entry name" value="Peptidase_S8_Ser-AS"/>
</dbReference>
<dbReference type="GO" id="GO:0005576">
    <property type="term" value="C:extracellular region"/>
    <property type="evidence" value="ECO:0007669"/>
    <property type="project" value="UniProtKB-SubCell"/>
</dbReference>
<dbReference type="Proteomes" id="UP000663760">
    <property type="component" value="Chromosome 13"/>
</dbReference>
<dbReference type="Gene3D" id="3.50.30.30">
    <property type="match status" value="1"/>
</dbReference>
<dbReference type="PRINTS" id="PR00723">
    <property type="entry name" value="SUBTILISIN"/>
</dbReference>
<dbReference type="Pfam" id="PF05922">
    <property type="entry name" value="Inhibitor_I9"/>
    <property type="match status" value="1"/>
</dbReference>
<dbReference type="OrthoDB" id="206201at2759"/>
<keyword evidence="17" id="KW-1185">Reference proteome</keyword>
<dbReference type="SUPFAM" id="SSF52743">
    <property type="entry name" value="Subtilisin-like"/>
    <property type="match status" value="1"/>
</dbReference>
<dbReference type="CDD" id="cd02120">
    <property type="entry name" value="PA_subtilisin_like"/>
    <property type="match status" value="1"/>
</dbReference>
<feature type="domain" description="Inhibitor I9" evidence="14">
    <location>
        <begin position="47"/>
        <end position="125"/>
    </location>
</feature>
<feature type="domain" description="Subtilisin-like protease fibronectin type-III" evidence="15">
    <location>
        <begin position="654"/>
        <end position="750"/>
    </location>
</feature>
<evidence type="ECO:0000256" key="7">
    <source>
        <dbReference type="ARBA" id="ARBA00023180"/>
    </source>
</evidence>
<dbReference type="InterPro" id="IPR003137">
    <property type="entry name" value="PA_domain"/>
</dbReference>
<dbReference type="PROSITE" id="PS00138">
    <property type="entry name" value="SUBTILASE_SER"/>
    <property type="match status" value="1"/>
</dbReference>
<dbReference type="InterPro" id="IPR022398">
    <property type="entry name" value="Peptidase_S8_His-AS"/>
</dbReference>
<feature type="signal peptide" evidence="11">
    <location>
        <begin position="1"/>
        <end position="26"/>
    </location>
</feature>
<dbReference type="InterPro" id="IPR023827">
    <property type="entry name" value="Peptidase_S8_Asp-AS"/>
</dbReference>
<evidence type="ECO:0000256" key="5">
    <source>
        <dbReference type="ARBA" id="ARBA00022801"/>
    </source>
</evidence>
<evidence type="ECO:0000259" key="14">
    <source>
        <dbReference type="Pfam" id="PF05922"/>
    </source>
</evidence>
<dbReference type="Gene3D" id="3.30.70.80">
    <property type="entry name" value="Peptidase S8 propeptide/proteinase inhibitor I9"/>
    <property type="match status" value="1"/>
</dbReference>
<gene>
    <name evidence="16" type="ORF">SI8410_13017162</name>
</gene>
<evidence type="ECO:0000256" key="10">
    <source>
        <dbReference type="RuleBase" id="RU003355"/>
    </source>
</evidence>
<keyword evidence="5 9" id="KW-0378">Hydrolase</keyword>
<feature type="domain" description="PA" evidence="13">
    <location>
        <begin position="394"/>
        <end position="460"/>
    </location>
</feature>
<evidence type="ECO:0000256" key="6">
    <source>
        <dbReference type="ARBA" id="ARBA00022825"/>
    </source>
</evidence>
<dbReference type="InterPro" id="IPR037045">
    <property type="entry name" value="S8pro/Inhibitor_I9_sf"/>
</dbReference>
<dbReference type="InterPro" id="IPR015500">
    <property type="entry name" value="Peptidase_S8_subtilisin-rel"/>
</dbReference>
<feature type="active site" description="Charge relay system" evidence="8 9">
    <location>
        <position position="228"/>
    </location>
</feature>
<evidence type="ECO:0000313" key="16">
    <source>
        <dbReference type="EMBL" id="CAA7406484.1"/>
    </source>
</evidence>
<reference evidence="16" key="1">
    <citation type="submission" date="2020-02" db="EMBL/GenBank/DDBJ databases">
        <authorList>
            <person name="Scholz U."/>
            <person name="Mascher M."/>
            <person name="Fiebig A."/>
        </authorList>
    </citation>
    <scope>NUCLEOTIDE SEQUENCE</scope>
</reference>
<evidence type="ECO:0000256" key="4">
    <source>
        <dbReference type="ARBA" id="ARBA00022729"/>
    </source>
</evidence>
<dbReference type="Gene3D" id="3.40.50.200">
    <property type="entry name" value="Peptidase S8/S53 domain"/>
    <property type="match status" value="1"/>
</dbReference>
<dbReference type="Pfam" id="PF17766">
    <property type="entry name" value="fn3_6"/>
    <property type="match status" value="1"/>
</dbReference>
<evidence type="ECO:0000259" key="15">
    <source>
        <dbReference type="Pfam" id="PF17766"/>
    </source>
</evidence>
<dbReference type="PROSITE" id="PS51892">
    <property type="entry name" value="SUBTILASE"/>
    <property type="match status" value="1"/>
</dbReference>
<dbReference type="GO" id="GO:0006508">
    <property type="term" value="P:proteolysis"/>
    <property type="evidence" value="ECO:0007669"/>
    <property type="project" value="UniProtKB-KW"/>
</dbReference>
<evidence type="ECO:0000256" key="3">
    <source>
        <dbReference type="ARBA" id="ARBA00022670"/>
    </source>
</evidence>
<feature type="active site" description="Charge relay system" evidence="8 9">
    <location>
        <position position="158"/>
    </location>
</feature>
<dbReference type="GO" id="GO:0004252">
    <property type="term" value="F:serine-type endopeptidase activity"/>
    <property type="evidence" value="ECO:0007669"/>
    <property type="project" value="UniProtKB-UniRule"/>
</dbReference>
<evidence type="ECO:0000313" key="17">
    <source>
        <dbReference type="Proteomes" id="UP000663760"/>
    </source>
</evidence>
<feature type="domain" description="Peptidase S8/S53" evidence="12">
    <location>
        <begin position="149"/>
        <end position="581"/>
    </location>
</feature>
<sequence>MASRVTYSVPILLLHFILFFSNRIVAVETQEILLYSTPGSQGSRLTTYIIHVEAPPPHVGGDPEGREAWHRSFLPVHLLDSGEQRLLYSYEHVITGFAARLTEEELAVVREMDGFLAAYPDELIPLQTTHSPEYLRLQTSGVWNDSNYGEGVIIGVLDTGINPDHPSFGCDLPPPPSTWKGQCEFGPNRCSTKIIGARGFTLGLRAMHADGLAGEISLGTAPFDTEGHGTHVASTAAGCFVDAAASYGQAQGTAVGVAPRAYISVYKVCGSNGCPNSDILAGLDAAISDGIHVASLSLGGPSSSFDANPIAIGGFKAVEKGIFVSCAAGNDGPSARTLSNEAPWLLTVGATTMDRSIRATVRLGNGLEFDGESLYQPSFPSTQRPLVAGGSCSRPVNIQGKVVLCDISLNVAPSDQGLNVRNAGGAAMILANTAREGNTTLAEPYVLPVSHVSSYAGLAIKQYIRSGSNPTATIVFKGTVTGGQFTPAVAYFSSRGPSISSPGILKPDIVAPGVNILAAWPTPVGTPDAQSSFFVISGTSMATPHVSGVAALAKAAHPTWSPGAIKSSLMTSASQVGNAGKRIEDHVGNPASRFDIGAGEVDARGAVDAGLVYEVSSSDYIAYLCGLGYTNRQIRIIAGRAVNCSSVISIKEDELNYPNFRIFLNDGNNFRREVTRTLTNLGPRGTTCIALNPELGPVSATVRPATLIFSAGEKKQYTVTFTKSGSGTRSTVSGLLGWSCNGVTVRNAAVVSY</sequence>
<protein>
    <submittedName>
        <fullName evidence="16">Uncharacterized protein</fullName>
    </submittedName>
</protein>
<evidence type="ECO:0000256" key="9">
    <source>
        <dbReference type="PROSITE-ProRule" id="PRU01240"/>
    </source>
</evidence>
<proteinExistence type="inferred from homology"/>
<feature type="chain" id="PRO_5029776734" evidence="11">
    <location>
        <begin position="27"/>
        <end position="753"/>
    </location>
</feature>
<evidence type="ECO:0000256" key="2">
    <source>
        <dbReference type="ARBA" id="ARBA00011073"/>
    </source>
</evidence>
<keyword evidence="4 11" id="KW-0732">Signal</keyword>
<evidence type="ECO:0000259" key="13">
    <source>
        <dbReference type="Pfam" id="PF02225"/>
    </source>
</evidence>
<comment type="similarity">
    <text evidence="2 9 10">Belongs to the peptidase S8 family.</text>
</comment>
<organism evidence="16 17">
    <name type="scientific">Spirodela intermedia</name>
    <name type="common">Intermediate duckweed</name>
    <dbReference type="NCBI Taxonomy" id="51605"/>
    <lineage>
        <taxon>Eukaryota</taxon>
        <taxon>Viridiplantae</taxon>
        <taxon>Streptophyta</taxon>
        <taxon>Embryophyta</taxon>
        <taxon>Tracheophyta</taxon>
        <taxon>Spermatophyta</taxon>
        <taxon>Magnoliopsida</taxon>
        <taxon>Liliopsida</taxon>
        <taxon>Araceae</taxon>
        <taxon>Lemnoideae</taxon>
        <taxon>Spirodela</taxon>
    </lineage>
</organism>
<accession>A0A7I8LB26</accession>
<dbReference type="PROSITE" id="PS00136">
    <property type="entry name" value="SUBTILASE_ASP"/>
    <property type="match status" value="1"/>
</dbReference>
<dbReference type="InterPro" id="IPR010259">
    <property type="entry name" value="S8pro/Inhibitor_I9"/>
</dbReference>
<evidence type="ECO:0000256" key="8">
    <source>
        <dbReference type="PIRSR" id="PIRSR615500-1"/>
    </source>
</evidence>